<proteinExistence type="predicted"/>
<gene>
    <name evidence="4" type="ORF">SAMN05444581_12312</name>
</gene>
<dbReference type="OrthoDB" id="7581348at2"/>
<name>A0A1I4CJJ6_9HYPH</name>
<dbReference type="SUPFAM" id="SSF50249">
    <property type="entry name" value="Nucleic acid-binding proteins"/>
    <property type="match status" value="1"/>
</dbReference>
<evidence type="ECO:0000313" key="5">
    <source>
        <dbReference type="Proteomes" id="UP000198755"/>
    </source>
</evidence>
<accession>A0A1I4CJJ6</accession>
<feature type="compositionally biased region" description="Basic and acidic residues" evidence="3">
    <location>
        <begin position="104"/>
        <end position="116"/>
    </location>
</feature>
<dbReference type="Gene3D" id="2.40.50.140">
    <property type="entry name" value="Nucleic acid-binding proteins"/>
    <property type="match status" value="1"/>
</dbReference>
<evidence type="ECO:0000256" key="1">
    <source>
        <dbReference type="ARBA" id="ARBA00023125"/>
    </source>
</evidence>
<dbReference type="PROSITE" id="PS50935">
    <property type="entry name" value="SSB"/>
    <property type="match status" value="1"/>
</dbReference>
<evidence type="ECO:0000313" key="4">
    <source>
        <dbReference type="EMBL" id="SFK80923.1"/>
    </source>
</evidence>
<feature type="region of interest" description="Disordered" evidence="3">
    <location>
        <begin position="104"/>
        <end position="129"/>
    </location>
</feature>
<evidence type="ECO:0000256" key="3">
    <source>
        <dbReference type="SAM" id="MobiDB-lite"/>
    </source>
</evidence>
<organism evidence="4 5">
    <name type="scientific">Methylocapsa palsarum</name>
    <dbReference type="NCBI Taxonomy" id="1612308"/>
    <lineage>
        <taxon>Bacteria</taxon>
        <taxon>Pseudomonadati</taxon>
        <taxon>Pseudomonadota</taxon>
        <taxon>Alphaproteobacteria</taxon>
        <taxon>Hyphomicrobiales</taxon>
        <taxon>Beijerinckiaceae</taxon>
        <taxon>Methylocapsa</taxon>
    </lineage>
</organism>
<dbReference type="RefSeq" id="WP_091686106.1">
    <property type="nucleotide sequence ID" value="NZ_FOSN01000023.1"/>
</dbReference>
<sequence length="129" mass="14225">MSHIAEFKIIGRVGAIKDVGSTLRVSIASTYSRKDARGDWLDKSNWNEITIFNDATQGYVRRNISVGDLVYTDGALGQNSYEKDGQRVYQVTLACERIDRLVKADGKPDASSEKPAGRAAELVDDNVPF</sequence>
<keyword evidence="1 2" id="KW-0238">DNA-binding</keyword>
<dbReference type="InterPro" id="IPR012340">
    <property type="entry name" value="NA-bd_OB-fold"/>
</dbReference>
<reference evidence="4 5" key="1">
    <citation type="submission" date="2016-10" db="EMBL/GenBank/DDBJ databases">
        <authorList>
            <person name="de Groot N.N."/>
        </authorList>
    </citation>
    <scope>NUCLEOTIDE SEQUENCE [LARGE SCALE GENOMIC DNA]</scope>
    <source>
        <strain evidence="4 5">NE2</strain>
    </source>
</reference>
<keyword evidence="5" id="KW-1185">Reference proteome</keyword>
<protein>
    <submittedName>
        <fullName evidence="4">Single-strand binding protein family protein</fullName>
    </submittedName>
</protein>
<dbReference type="STRING" id="1612308.SAMN05444581_12312"/>
<dbReference type="InterPro" id="IPR000424">
    <property type="entry name" value="Primosome_PriB/ssb"/>
</dbReference>
<dbReference type="EMBL" id="FOSN01000023">
    <property type="protein sequence ID" value="SFK80923.1"/>
    <property type="molecule type" value="Genomic_DNA"/>
</dbReference>
<dbReference type="AlphaFoldDB" id="A0A1I4CJJ6"/>
<dbReference type="Pfam" id="PF00436">
    <property type="entry name" value="SSB"/>
    <property type="match status" value="1"/>
</dbReference>
<dbReference type="Proteomes" id="UP000198755">
    <property type="component" value="Unassembled WGS sequence"/>
</dbReference>
<dbReference type="GO" id="GO:0003697">
    <property type="term" value="F:single-stranded DNA binding"/>
    <property type="evidence" value="ECO:0007669"/>
    <property type="project" value="InterPro"/>
</dbReference>
<evidence type="ECO:0000256" key="2">
    <source>
        <dbReference type="PROSITE-ProRule" id="PRU00252"/>
    </source>
</evidence>